<feature type="compositionally biased region" description="Basic and acidic residues" evidence="1">
    <location>
        <begin position="217"/>
        <end position="241"/>
    </location>
</feature>
<evidence type="ECO:0000313" key="2">
    <source>
        <dbReference type="EMBL" id="TRY78264.1"/>
    </source>
</evidence>
<evidence type="ECO:0000313" key="3">
    <source>
        <dbReference type="Proteomes" id="UP000318571"/>
    </source>
</evidence>
<organism evidence="2 3">
    <name type="scientific">Tigriopus californicus</name>
    <name type="common">Marine copepod</name>
    <dbReference type="NCBI Taxonomy" id="6832"/>
    <lineage>
        <taxon>Eukaryota</taxon>
        <taxon>Metazoa</taxon>
        <taxon>Ecdysozoa</taxon>
        <taxon>Arthropoda</taxon>
        <taxon>Crustacea</taxon>
        <taxon>Multicrustacea</taxon>
        <taxon>Hexanauplia</taxon>
        <taxon>Copepoda</taxon>
        <taxon>Harpacticoida</taxon>
        <taxon>Harpacticidae</taxon>
        <taxon>Tigriopus</taxon>
    </lineage>
</organism>
<dbReference type="AlphaFoldDB" id="A0A553PKQ2"/>
<dbReference type="Proteomes" id="UP000318571">
    <property type="component" value="Chromosome 11"/>
</dbReference>
<feature type="region of interest" description="Disordered" evidence="1">
    <location>
        <begin position="426"/>
        <end position="445"/>
    </location>
</feature>
<feature type="region of interest" description="Disordered" evidence="1">
    <location>
        <begin position="173"/>
        <end position="282"/>
    </location>
</feature>
<reference evidence="2 3" key="1">
    <citation type="journal article" date="2018" name="Nat. Ecol. Evol.">
        <title>Genomic signatures of mitonuclear coevolution across populations of Tigriopus californicus.</title>
        <authorList>
            <person name="Barreto F.S."/>
            <person name="Watson E.T."/>
            <person name="Lima T.G."/>
            <person name="Willett C.S."/>
            <person name="Edmands S."/>
            <person name="Li W."/>
            <person name="Burton R.S."/>
        </authorList>
    </citation>
    <scope>NUCLEOTIDE SEQUENCE [LARGE SCALE GENOMIC DNA]</scope>
    <source>
        <strain evidence="2 3">San Diego</strain>
    </source>
</reference>
<gene>
    <name evidence="2" type="ORF">TCAL_15379</name>
</gene>
<feature type="non-terminal residue" evidence="2">
    <location>
        <position position="1"/>
    </location>
</feature>
<keyword evidence="3" id="KW-1185">Reference proteome</keyword>
<feature type="region of interest" description="Disordered" evidence="1">
    <location>
        <begin position="344"/>
        <end position="374"/>
    </location>
</feature>
<name>A0A553PKQ2_TIGCA</name>
<sequence length="576" mass="64820">TIERGGQSQTDNIKKDHSGTLNDLQAKNISLIPDQATVPPMISPSNKPLIVESAEKKEELAVPVKKIGKKTSRRKKNIKQDGFLSSKGSFDDWTFRAIFETIERGGQFQTDNIKKDHSGTLNDLQAKNISLIPDQVITLPMISFSNCPKGQEESLAMERHKDEARMGIPLKKKGLNQTDKIPKNGLGIKKSKKKKNLSHTPNQSLEHSMKSSCYKSKPQESWRSREEKTMATLLKKLDGKKCKQNGQKDPVLSKKKSNEKKKSLVSSNQYPAHPMSSSFYHPKRQEPLTMSRANEPEHITTFLKKFEEISLRQGQNFEKHHMETKTKHDKSLGQVGAIRKDHLRSKNSHDKNYFSSTSTQLSAHAMKSSSNTLTRQEPWVMKSPENAKNMAFPSWKFDEKCLGQVDGSKKGHVGTKNSHDKNFLFSTPTQLSGHPIKSSSNTLTRQEPWVMKSPEKAKNMAFPSWKFDEKCLGQVDGSKKDCVGTKNGHDNNYLLSTPTHLHAHQVGSPDGKSSSEEFLTLECAVGKEEMSAKKNHGEVDNKVKGVLETMEIRNKHSFSFKPAESLAPMMNRFVTK</sequence>
<evidence type="ECO:0000256" key="1">
    <source>
        <dbReference type="SAM" id="MobiDB-lite"/>
    </source>
</evidence>
<dbReference type="EMBL" id="VCGU01000003">
    <property type="protein sequence ID" value="TRY78264.1"/>
    <property type="molecule type" value="Genomic_DNA"/>
</dbReference>
<feature type="non-terminal residue" evidence="2">
    <location>
        <position position="576"/>
    </location>
</feature>
<feature type="compositionally biased region" description="Polar residues" evidence="1">
    <location>
        <begin position="199"/>
        <end position="214"/>
    </location>
</feature>
<proteinExistence type="predicted"/>
<accession>A0A553PKQ2</accession>
<feature type="compositionally biased region" description="Polar residues" evidence="1">
    <location>
        <begin position="353"/>
        <end position="374"/>
    </location>
</feature>
<comment type="caution">
    <text evidence="2">The sequence shown here is derived from an EMBL/GenBank/DDBJ whole genome shotgun (WGS) entry which is preliminary data.</text>
</comment>
<protein>
    <submittedName>
        <fullName evidence="2">Uncharacterized protein</fullName>
    </submittedName>
</protein>